<feature type="transmembrane region" description="Helical" evidence="1">
    <location>
        <begin position="502"/>
        <end position="525"/>
    </location>
</feature>
<reference evidence="3" key="1">
    <citation type="submission" date="2021-01" db="EMBL/GenBank/DDBJ databases">
        <authorList>
            <person name="Corre E."/>
            <person name="Pelletier E."/>
            <person name="Niang G."/>
            <person name="Scheremetjew M."/>
            <person name="Finn R."/>
            <person name="Kale V."/>
            <person name="Holt S."/>
            <person name="Cochrane G."/>
            <person name="Meng A."/>
            <person name="Brown T."/>
            <person name="Cohen L."/>
        </authorList>
    </citation>
    <scope>NUCLEOTIDE SEQUENCE</scope>
    <source>
        <strain evidence="3">B650</strain>
    </source>
</reference>
<accession>A0A7S2LE16</accession>
<dbReference type="EMBL" id="HBGY01028301">
    <property type="protein sequence ID" value="CAD9603487.1"/>
    <property type="molecule type" value="Transcribed_RNA"/>
</dbReference>
<organism evidence="3">
    <name type="scientific">Leptocylindrus danicus</name>
    <dbReference type="NCBI Taxonomy" id="163516"/>
    <lineage>
        <taxon>Eukaryota</taxon>
        <taxon>Sar</taxon>
        <taxon>Stramenopiles</taxon>
        <taxon>Ochrophyta</taxon>
        <taxon>Bacillariophyta</taxon>
        <taxon>Coscinodiscophyceae</taxon>
        <taxon>Chaetocerotophycidae</taxon>
        <taxon>Leptocylindrales</taxon>
        <taxon>Leptocylindraceae</taxon>
        <taxon>Leptocylindrus</taxon>
    </lineage>
</organism>
<feature type="chain" id="PRO_5031042212" evidence="2">
    <location>
        <begin position="18"/>
        <end position="548"/>
    </location>
</feature>
<evidence type="ECO:0000256" key="1">
    <source>
        <dbReference type="SAM" id="Phobius"/>
    </source>
</evidence>
<dbReference type="InterPro" id="IPR011643">
    <property type="entry name" value="HCR1"/>
</dbReference>
<sequence>MYSSAALSLLLASSASASTSLRGLVQSRRLSYEKIAGYQPESQVTDHAAIDLDQAAIETLLADGTDQSFADAQNVYLQGGNSKSFATITLSTPLIGSVAKGAEVVGKDTTGAEVRGKMYDSYNAGSSTVNIQYQTSDIQDSYVGCQVGALPASAQQTSGCFTAAANATLSINGADYSYGDYSVATGNKNGRNIAGFSTSAYEKMYEGCKGCPYSEYTKYYDYYGQYDYAHQWVTAAFDGTSTMFNNGNANFASYGFTGRTEAVKKGTAYMNVYMYVIREMEDAMDDCVSNCIDCNDDPVHAWDEAVAFYAGSLEGQSGAGDGKLLHALADKRCQNYKTCGEEGDSLEGMSKVNYDIFRHFAVGLNDLLLGNCAALRPTIDETVALMAVPLIQGTLRYAYKVDKLQGSEKEKAEGAVFAAAILPRLHKCSASDASIVSANMGVGASSTSYSAVKKAFENQYECMEITCADIGGLWNEATGDYYEGAGFCSDSSTDSSSDDNKLGIALGVTFGALALVAIGGVVYMARKEKQGKPVFQPTSKEVDVVQMN</sequence>
<keyword evidence="2" id="KW-0732">Signal</keyword>
<name>A0A7S2LE16_9STRA</name>
<evidence type="ECO:0000313" key="3">
    <source>
        <dbReference type="EMBL" id="CAD9603487.1"/>
    </source>
</evidence>
<keyword evidence="1" id="KW-0472">Membrane</keyword>
<keyword evidence="1" id="KW-0812">Transmembrane</keyword>
<feature type="signal peptide" evidence="2">
    <location>
        <begin position="1"/>
        <end position="17"/>
    </location>
</feature>
<dbReference type="AlphaFoldDB" id="A0A7S2LE16"/>
<evidence type="ECO:0000256" key="2">
    <source>
        <dbReference type="SAM" id="SignalP"/>
    </source>
</evidence>
<proteinExistence type="predicted"/>
<protein>
    <submittedName>
        <fullName evidence="3">Uncharacterized protein</fullName>
    </submittedName>
</protein>
<gene>
    <name evidence="3" type="ORF">LDAN0321_LOCUS17485</name>
</gene>
<dbReference type="Pfam" id="PF07692">
    <property type="entry name" value="Fea1"/>
    <property type="match status" value="1"/>
</dbReference>
<keyword evidence="1" id="KW-1133">Transmembrane helix</keyword>